<organism evidence="1 2">
    <name type="scientific">Clostridium argentinense CDC 2741</name>
    <dbReference type="NCBI Taxonomy" id="1418104"/>
    <lineage>
        <taxon>Bacteria</taxon>
        <taxon>Bacillati</taxon>
        <taxon>Bacillota</taxon>
        <taxon>Clostridia</taxon>
        <taxon>Eubacteriales</taxon>
        <taxon>Clostridiaceae</taxon>
        <taxon>Clostridium</taxon>
    </lineage>
</organism>
<dbReference type="EMBL" id="AYSO01000013">
    <property type="protein sequence ID" value="KIE47789.1"/>
    <property type="molecule type" value="Genomic_DNA"/>
</dbReference>
<gene>
    <name evidence="1" type="ORF">U732_3482</name>
</gene>
<name>A0A0C1U4V0_9CLOT</name>
<sequence length="74" mass="8966">MIKNKSNICELINEVKNFSYEKETVIIDVELKTEESMHIRCYDEKCIIINYYDYEEGISALYKDRKYINKVLFQ</sequence>
<evidence type="ECO:0000313" key="2">
    <source>
        <dbReference type="Proteomes" id="UP000031366"/>
    </source>
</evidence>
<protein>
    <submittedName>
        <fullName evidence="1">Uncharacterized protein</fullName>
    </submittedName>
</protein>
<reference evidence="1 2" key="1">
    <citation type="journal article" date="2015" name="Infect. Genet. Evol.">
        <title>Genomic sequences of six botulinum neurotoxin-producing strains representing three clostridial species illustrate the mobility and diversity of botulinum neurotoxin genes.</title>
        <authorList>
            <person name="Smith T.J."/>
            <person name="Hill K.K."/>
            <person name="Xie G."/>
            <person name="Foley B.T."/>
            <person name="Williamson C.H."/>
            <person name="Foster J.T."/>
            <person name="Johnson S.L."/>
            <person name="Chertkov O."/>
            <person name="Teshima H."/>
            <person name="Gibbons H.S."/>
            <person name="Johnsky L.A."/>
            <person name="Karavis M.A."/>
            <person name="Smith L.A."/>
        </authorList>
    </citation>
    <scope>NUCLEOTIDE SEQUENCE [LARGE SCALE GENOMIC DNA]</scope>
    <source>
        <strain evidence="1 2">CDC 2741</strain>
    </source>
</reference>
<comment type="caution">
    <text evidence="1">The sequence shown here is derived from an EMBL/GenBank/DDBJ whole genome shotgun (WGS) entry which is preliminary data.</text>
</comment>
<proteinExistence type="predicted"/>
<dbReference type="RefSeq" id="WP_039630614.1">
    <property type="nucleotide sequence ID" value="NZ_AYSO01000013.1"/>
</dbReference>
<dbReference type="AlphaFoldDB" id="A0A0C1U4V0"/>
<keyword evidence="2" id="KW-1185">Reference proteome</keyword>
<dbReference type="OrthoDB" id="1911403at2"/>
<accession>A0A0C1U4V0</accession>
<evidence type="ECO:0000313" key="1">
    <source>
        <dbReference type="EMBL" id="KIE47789.1"/>
    </source>
</evidence>
<dbReference type="Proteomes" id="UP000031366">
    <property type="component" value="Unassembled WGS sequence"/>
</dbReference>